<dbReference type="CDD" id="cd16012">
    <property type="entry name" value="ALP"/>
    <property type="match status" value="1"/>
</dbReference>
<evidence type="ECO:0000256" key="5">
    <source>
        <dbReference type="ARBA" id="ARBA00022692"/>
    </source>
</evidence>
<keyword evidence="10" id="KW-1133">Transmembrane helix</keyword>
<evidence type="ECO:0000313" key="17">
    <source>
        <dbReference type="Proteomes" id="UP000191024"/>
    </source>
</evidence>
<dbReference type="EC" id="3.1.3.1" evidence="3 15"/>
<dbReference type="FunFam" id="3.40.720.10:FF:000063">
    <property type="entry name" value="Alkaline phosphatase"/>
    <property type="match status" value="1"/>
</dbReference>
<keyword evidence="17" id="KW-1185">Reference proteome</keyword>
<dbReference type="InterPro" id="IPR001952">
    <property type="entry name" value="Alkaline_phosphatase"/>
</dbReference>
<feature type="binding site" evidence="13">
    <location>
        <position position="356"/>
    </location>
    <ligand>
        <name>Zn(2+)</name>
        <dbReference type="ChEBI" id="CHEBI:29105"/>
        <label>2</label>
    </ligand>
</feature>
<gene>
    <name evidence="16" type="ORF">LAMI_0E12332G</name>
</gene>
<dbReference type="FunFam" id="1.10.60.40:FF:000002">
    <property type="entry name" value="Alkaline phosphatase"/>
    <property type="match status" value="1"/>
</dbReference>
<feature type="binding site" evidence="13">
    <location>
        <position position="313"/>
    </location>
    <ligand>
        <name>Zn(2+)</name>
        <dbReference type="ChEBI" id="CHEBI:29105"/>
        <label>2</label>
    </ligand>
</feature>
<dbReference type="PROSITE" id="PS00123">
    <property type="entry name" value="ALKALINE_PHOSPHATASE"/>
    <property type="match status" value="1"/>
</dbReference>
<dbReference type="GO" id="GO:0019637">
    <property type="term" value="P:organophosphate metabolic process"/>
    <property type="evidence" value="ECO:0007669"/>
    <property type="project" value="UniProtKB-ARBA"/>
</dbReference>
<evidence type="ECO:0000256" key="7">
    <source>
        <dbReference type="ARBA" id="ARBA00022801"/>
    </source>
</evidence>
<dbReference type="AlphaFoldDB" id="A0A1G4JQ22"/>
<dbReference type="SMART" id="SM00098">
    <property type="entry name" value="alkPPc"/>
    <property type="match status" value="1"/>
</dbReference>
<keyword evidence="4" id="KW-0597">Phosphoprotein</keyword>
<evidence type="ECO:0000256" key="14">
    <source>
        <dbReference type="RuleBase" id="RU003946"/>
    </source>
</evidence>
<proteinExistence type="inferred from homology"/>
<dbReference type="Proteomes" id="UP000191024">
    <property type="component" value="Chromosome E"/>
</dbReference>
<evidence type="ECO:0000256" key="10">
    <source>
        <dbReference type="ARBA" id="ARBA00022989"/>
    </source>
</evidence>
<keyword evidence="5" id="KW-0812">Transmembrane</keyword>
<feature type="binding site" evidence="13">
    <location>
        <position position="308"/>
    </location>
    <ligand>
        <name>Mg(2+)</name>
        <dbReference type="ChEBI" id="CHEBI:18420"/>
    </ligand>
</feature>
<dbReference type="GO" id="GO:0000329">
    <property type="term" value="C:fungal-type vacuole membrane"/>
    <property type="evidence" value="ECO:0007669"/>
    <property type="project" value="TreeGrafter"/>
</dbReference>
<evidence type="ECO:0000256" key="3">
    <source>
        <dbReference type="ARBA" id="ARBA00012647"/>
    </source>
</evidence>
<evidence type="ECO:0000256" key="11">
    <source>
        <dbReference type="ARBA" id="ARBA00023136"/>
    </source>
</evidence>
<feature type="binding site" evidence="13">
    <location>
        <position position="460"/>
    </location>
    <ligand>
        <name>Zn(2+)</name>
        <dbReference type="ChEBI" id="CHEBI:29105"/>
        <label>2</label>
    </ligand>
</feature>
<evidence type="ECO:0000256" key="12">
    <source>
        <dbReference type="PIRSR" id="PIRSR601952-1"/>
    </source>
</evidence>
<dbReference type="STRING" id="1230905.A0A1G4JQ22"/>
<comment type="catalytic activity">
    <reaction evidence="15">
        <text>a phosphate monoester + H2O = an alcohol + phosphate</text>
        <dbReference type="Rhea" id="RHEA:15017"/>
        <dbReference type="ChEBI" id="CHEBI:15377"/>
        <dbReference type="ChEBI" id="CHEBI:30879"/>
        <dbReference type="ChEBI" id="CHEBI:43474"/>
        <dbReference type="ChEBI" id="CHEBI:67140"/>
        <dbReference type="EC" id="3.1.3.1"/>
    </reaction>
</comment>
<evidence type="ECO:0000256" key="1">
    <source>
        <dbReference type="ARBA" id="ARBA00004167"/>
    </source>
</evidence>
<feature type="binding site" evidence="13">
    <location>
        <position position="64"/>
    </location>
    <ligand>
        <name>Zn(2+)</name>
        <dbReference type="ChEBI" id="CHEBI:29105"/>
        <label>2</label>
    </ligand>
</feature>
<feature type="binding site" evidence="13">
    <location>
        <position position="64"/>
    </location>
    <ligand>
        <name>Mg(2+)</name>
        <dbReference type="ChEBI" id="CHEBI:18420"/>
    </ligand>
</feature>
<evidence type="ECO:0000256" key="6">
    <source>
        <dbReference type="ARBA" id="ARBA00022723"/>
    </source>
</evidence>
<name>A0A1G4JQ22_9SACH</name>
<feature type="binding site" evidence="13">
    <location>
        <position position="163"/>
    </location>
    <ligand>
        <name>Mg(2+)</name>
        <dbReference type="ChEBI" id="CHEBI:18420"/>
    </ligand>
</feature>
<dbReference type="OrthoDB" id="7392499at2759"/>
<feature type="binding site" evidence="13">
    <location>
        <position position="317"/>
    </location>
    <ligand>
        <name>Zn(2+)</name>
        <dbReference type="ChEBI" id="CHEBI:29105"/>
        <label>2</label>
    </ligand>
</feature>
<evidence type="ECO:0000256" key="13">
    <source>
        <dbReference type="PIRSR" id="PIRSR601952-2"/>
    </source>
</evidence>
<dbReference type="GO" id="GO:0046872">
    <property type="term" value="F:metal ion binding"/>
    <property type="evidence" value="ECO:0007669"/>
    <property type="project" value="UniProtKB-KW"/>
</dbReference>
<comment type="cofactor">
    <cofactor evidence="13">
        <name>Mg(2+)</name>
        <dbReference type="ChEBI" id="CHEBI:18420"/>
    </cofactor>
    <text evidence="13">Binds 1 Mg(2+) ion.</text>
</comment>
<dbReference type="PANTHER" id="PTHR11596:SF5">
    <property type="entry name" value="ALKALINE PHOSPHATASE"/>
    <property type="match status" value="1"/>
</dbReference>
<evidence type="ECO:0000313" key="16">
    <source>
        <dbReference type="EMBL" id="SCU92855.1"/>
    </source>
</evidence>
<comment type="subcellular location">
    <subcellularLocation>
        <location evidence="1">Membrane</location>
        <topology evidence="1">Single-pass membrane protein</topology>
    </subcellularLocation>
</comment>
<evidence type="ECO:0000256" key="9">
    <source>
        <dbReference type="ARBA" id="ARBA00022842"/>
    </source>
</evidence>
<dbReference type="InterPro" id="IPR018299">
    <property type="entry name" value="Alkaline_phosphatase_AS"/>
</dbReference>
<keyword evidence="8 13" id="KW-0862">Zinc</keyword>
<comment type="cofactor">
    <cofactor evidence="13">
        <name>Zn(2+)</name>
        <dbReference type="ChEBI" id="CHEBI:29105"/>
    </cofactor>
    <text evidence="13">Binds 2 Zn(2+) ions.</text>
</comment>
<feature type="binding site" evidence="13">
    <location>
        <position position="357"/>
    </location>
    <ligand>
        <name>Zn(2+)</name>
        <dbReference type="ChEBI" id="CHEBI:29105"/>
        <label>2</label>
    </ligand>
</feature>
<dbReference type="PANTHER" id="PTHR11596">
    <property type="entry name" value="ALKALINE PHOSPHATASE"/>
    <property type="match status" value="1"/>
</dbReference>
<dbReference type="EMBL" id="LT598465">
    <property type="protein sequence ID" value="SCU92855.1"/>
    <property type="molecule type" value="Genomic_DNA"/>
</dbReference>
<keyword evidence="7 15" id="KW-0378">Hydrolase</keyword>
<accession>A0A1G4JQ22</accession>
<feature type="binding site" evidence="13">
    <location>
        <position position="165"/>
    </location>
    <ligand>
        <name>Mg(2+)</name>
        <dbReference type="ChEBI" id="CHEBI:18420"/>
    </ligand>
</feature>
<evidence type="ECO:0000256" key="15">
    <source>
        <dbReference type="RuleBase" id="RU003947"/>
    </source>
</evidence>
<sequence length="540" mass="59580">MPSERSQLLGRSGKKKWAQKIKPLRVSLAALLLLLVVGSVSINYFQGGIRRESKKKNVIFFVTDGMGPASLSLTRSFRQFRDSLDIDDILNLDKRLIGSSRTRSSNSLITDSAAGATAFSCALKSYNGAIGVNPTKDPCGTLLEAAKLNGLLTGLVVTTRITDATPAAFSSHVDYRFQEDLIAEQQLGGYPLGRMVDLMIGGGRTHFYTAADSEYGSAGSRADGRNLIKEAKKNGWSYVGNIHEFHKLQQGANVSLPLLALLADYDIPFDIDRDEAIYPSLEEEAMTAVNALSKATENSDKGFFLMIEGSRIDHAGHQNDAAAQVREVLAFDKAFEAVRKFAEQSDDETILIVTSDHETGGLVTAKQLGKDYPEYVWYPQALLNASHSGEYLSKKVLSYTGENKEEFIETSIFERDLGIVDYKRDDVKVLAELTSLGDIADKLNLMVSDRARVGWTTHGHSAVDVNIYAYANRQSVWHQVLDNLQGNHENIEIGQFMADYLDFNLTKVTELVKKTKHSPADHKIELLDNIAHHSGLLNDL</sequence>
<feature type="active site" description="Phosphoserine intermediate" evidence="12">
    <location>
        <position position="112"/>
    </location>
</feature>
<keyword evidence="6 13" id="KW-0479">Metal-binding</keyword>
<comment type="similarity">
    <text evidence="2 14">Belongs to the alkaline phosphatase family.</text>
</comment>
<dbReference type="Gene3D" id="3.40.720.10">
    <property type="entry name" value="Alkaline Phosphatase, subunit A"/>
    <property type="match status" value="1"/>
</dbReference>
<dbReference type="SUPFAM" id="SSF53649">
    <property type="entry name" value="Alkaline phosphatase-like"/>
    <property type="match status" value="1"/>
</dbReference>
<dbReference type="Gene3D" id="1.10.60.40">
    <property type="match status" value="1"/>
</dbReference>
<evidence type="ECO:0000256" key="2">
    <source>
        <dbReference type="ARBA" id="ARBA00005984"/>
    </source>
</evidence>
<dbReference type="GO" id="GO:0006796">
    <property type="term" value="P:phosphate-containing compound metabolic process"/>
    <property type="evidence" value="ECO:0007669"/>
    <property type="project" value="UniProtKB-ARBA"/>
</dbReference>
<organism evidence="16 17">
    <name type="scientific">Lachancea mirantina</name>
    <dbReference type="NCBI Taxonomy" id="1230905"/>
    <lineage>
        <taxon>Eukaryota</taxon>
        <taxon>Fungi</taxon>
        <taxon>Dikarya</taxon>
        <taxon>Ascomycota</taxon>
        <taxon>Saccharomycotina</taxon>
        <taxon>Saccharomycetes</taxon>
        <taxon>Saccharomycetales</taxon>
        <taxon>Saccharomycetaceae</taxon>
        <taxon>Lachancea</taxon>
    </lineage>
</organism>
<reference evidence="16 17" key="1">
    <citation type="submission" date="2016-03" db="EMBL/GenBank/DDBJ databases">
        <authorList>
            <person name="Devillers H."/>
        </authorList>
    </citation>
    <scope>NUCLEOTIDE SEQUENCE [LARGE SCALE GENOMIC DNA]</scope>
    <source>
        <strain evidence="16">CBS 11717</strain>
    </source>
</reference>
<keyword evidence="9 13" id="KW-0460">Magnesium</keyword>
<dbReference type="InterPro" id="IPR017850">
    <property type="entry name" value="Alkaline_phosphatase_core_sf"/>
</dbReference>
<evidence type="ECO:0000256" key="8">
    <source>
        <dbReference type="ARBA" id="ARBA00022833"/>
    </source>
</evidence>
<evidence type="ECO:0000256" key="4">
    <source>
        <dbReference type="ARBA" id="ARBA00022553"/>
    </source>
</evidence>
<dbReference type="Pfam" id="PF00245">
    <property type="entry name" value="Alk_phosphatase"/>
    <property type="match status" value="1"/>
</dbReference>
<keyword evidence="11" id="KW-0472">Membrane</keyword>
<protein>
    <recommendedName>
        <fullName evidence="3 15">Alkaline phosphatase</fullName>
        <ecNumber evidence="3 15">3.1.3.1</ecNumber>
    </recommendedName>
</protein>
<dbReference type="GO" id="GO:0004035">
    <property type="term" value="F:alkaline phosphatase activity"/>
    <property type="evidence" value="ECO:0007669"/>
    <property type="project" value="UniProtKB-EC"/>
</dbReference>
<dbReference type="PRINTS" id="PR00113">
    <property type="entry name" value="ALKPHPHTASE"/>
</dbReference>